<dbReference type="GO" id="GO:0005085">
    <property type="term" value="F:guanyl-nucleotide exchange factor activity"/>
    <property type="evidence" value="ECO:0007669"/>
    <property type="project" value="InterPro"/>
</dbReference>
<evidence type="ECO:0000313" key="4">
    <source>
        <dbReference type="Proteomes" id="UP000029964"/>
    </source>
</evidence>
<keyword evidence="4" id="KW-1185">Reference proteome</keyword>
<feature type="compositionally biased region" description="Polar residues" evidence="1">
    <location>
        <begin position="731"/>
        <end position="748"/>
    </location>
</feature>
<gene>
    <name evidence="3" type="ORF">ACRE_009400</name>
</gene>
<feature type="compositionally biased region" description="Polar residues" evidence="1">
    <location>
        <begin position="292"/>
        <end position="301"/>
    </location>
</feature>
<feature type="compositionally biased region" description="Polar residues" evidence="1">
    <location>
        <begin position="139"/>
        <end position="150"/>
    </location>
</feature>
<feature type="compositionally biased region" description="Polar residues" evidence="1">
    <location>
        <begin position="445"/>
        <end position="458"/>
    </location>
</feature>
<feature type="compositionally biased region" description="Basic and acidic residues" evidence="1">
    <location>
        <begin position="593"/>
        <end position="609"/>
    </location>
</feature>
<dbReference type="GO" id="GO:0032012">
    <property type="term" value="P:regulation of ARF protein signal transduction"/>
    <property type="evidence" value="ECO:0007669"/>
    <property type="project" value="InterPro"/>
</dbReference>
<dbReference type="Proteomes" id="UP000029964">
    <property type="component" value="Unassembled WGS sequence"/>
</dbReference>
<dbReference type="SUPFAM" id="SSF48425">
    <property type="entry name" value="Sec7 domain"/>
    <property type="match status" value="1"/>
</dbReference>
<feature type="region of interest" description="Disordered" evidence="1">
    <location>
        <begin position="1"/>
        <end position="93"/>
    </location>
</feature>
<evidence type="ECO:0000259" key="2">
    <source>
        <dbReference type="PROSITE" id="PS50190"/>
    </source>
</evidence>
<dbReference type="PROSITE" id="PS50190">
    <property type="entry name" value="SEC7"/>
    <property type="match status" value="1"/>
</dbReference>
<dbReference type="EMBL" id="JPKY01000004">
    <property type="protein sequence ID" value="KFH48340.1"/>
    <property type="molecule type" value="Genomic_DNA"/>
</dbReference>
<dbReference type="SMART" id="SM00222">
    <property type="entry name" value="Sec7"/>
    <property type="match status" value="1"/>
</dbReference>
<feature type="compositionally biased region" description="Polar residues" evidence="1">
    <location>
        <begin position="702"/>
        <end position="715"/>
    </location>
</feature>
<protein>
    <submittedName>
        <fullName evidence="3">PH and SEC7 domain-containing protein-like protein</fullName>
    </submittedName>
</protein>
<dbReference type="PANTHER" id="PTHR10663">
    <property type="entry name" value="GUANYL-NUCLEOTIDE EXCHANGE FACTOR"/>
    <property type="match status" value="1"/>
</dbReference>
<feature type="compositionally biased region" description="Low complexity" evidence="1">
    <location>
        <begin position="569"/>
        <end position="592"/>
    </location>
</feature>
<feature type="compositionally biased region" description="Low complexity" evidence="1">
    <location>
        <begin position="53"/>
        <end position="64"/>
    </location>
</feature>
<dbReference type="OrthoDB" id="2157641at2759"/>
<feature type="region of interest" description="Disordered" evidence="1">
    <location>
        <begin position="139"/>
        <end position="537"/>
    </location>
</feature>
<dbReference type="InterPro" id="IPR011993">
    <property type="entry name" value="PH-like_dom_sf"/>
</dbReference>
<feature type="compositionally biased region" description="Basic and acidic residues" evidence="1">
    <location>
        <begin position="677"/>
        <end position="694"/>
    </location>
</feature>
<dbReference type="PANTHER" id="PTHR10663:SF373">
    <property type="entry name" value="PH AND SEC7 DOMAIN-CONTAINING PROTEIN C11E3.11C"/>
    <property type="match status" value="1"/>
</dbReference>
<feature type="compositionally biased region" description="Acidic residues" evidence="1">
    <location>
        <begin position="962"/>
        <end position="971"/>
    </location>
</feature>
<feature type="compositionally biased region" description="Low complexity" evidence="1">
    <location>
        <begin position="1083"/>
        <end position="1095"/>
    </location>
</feature>
<dbReference type="Gene3D" id="1.10.1000.11">
    <property type="entry name" value="Arf Nucleotide-binding Site Opener,domain 2"/>
    <property type="match status" value="1"/>
</dbReference>
<feature type="domain" description="SEC7" evidence="2">
    <location>
        <begin position="751"/>
        <end position="935"/>
    </location>
</feature>
<reference evidence="4" key="1">
    <citation type="journal article" date="2014" name="Genome Announc.">
        <title>Genome sequence and annotation of Acremonium chrysogenum, producer of the beta-lactam antibiotic cephalosporin C.</title>
        <authorList>
            <person name="Terfehr D."/>
            <person name="Dahlmann T.A."/>
            <person name="Specht T."/>
            <person name="Zadra I."/>
            <person name="Kuernsteiner H."/>
            <person name="Kueck U."/>
        </authorList>
    </citation>
    <scope>NUCLEOTIDE SEQUENCE [LARGE SCALE GENOMIC DNA]</scope>
    <source>
        <strain evidence="4">ATCC 11550 / CBS 779.69 / DSM 880 / IAM 14645 / JCM 23072 / IMI 49137</strain>
    </source>
</reference>
<feature type="compositionally biased region" description="Polar residues" evidence="1">
    <location>
        <begin position="492"/>
        <end position="505"/>
    </location>
</feature>
<feature type="compositionally biased region" description="Low complexity" evidence="1">
    <location>
        <begin position="341"/>
        <end position="350"/>
    </location>
</feature>
<feature type="region of interest" description="Disordered" evidence="1">
    <location>
        <begin position="929"/>
        <end position="974"/>
    </location>
</feature>
<feature type="region of interest" description="Disordered" evidence="1">
    <location>
        <begin position="566"/>
        <end position="777"/>
    </location>
</feature>
<feature type="compositionally biased region" description="Polar residues" evidence="1">
    <location>
        <begin position="214"/>
        <end position="233"/>
    </location>
</feature>
<evidence type="ECO:0000256" key="1">
    <source>
        <dbReference type="SAM" id="MobiDB-lite"/>
    </source>
</evidence>
<feature type="compositionally biased region" description="Polar residues" evidence="1">
    <location>
        <begin position="1048"/>
        <end position="1069"/>
    </location>
</feature>
<feature type="compositionally biased region" description="Acidic residues" evidence="1">
    <location>
        <begin position="151"/>
        <end position="165"/>
    </location>
</feature>
<organism evidence="3 4">
    <name type="scientific">Hapsidospora chrysogenum (strain ATCC 11550 / CBS 779.69 / DSM 880 / IAM 14645 / JCM 23072 / IMI 49137)</name>
    <name type="common">Acremonium chrysogenum</name>
    <dbReference type="NCBI Taxonomy" id="857340"/>
    <lineage>
        <taxon>Eukaryota</taxon>
        <taxon>Fungi</taxon>
        <taxon>Dikarya</taxon>
        <taxon>Ascomycota</taxon>
        <taxon>Pezizomycotina</taxon>
        <taxon>Sordariomycetes</taxon>
        <taxon>Hypocreomycetidae</taxon>
        <taxon>Hypocreales</taxon>
        <taxon>Bionectriaceae</taxon>
        <taxon>Hapsidospora</taxon>
    </lineage>
</organism>
<dbReference type="Gene3D" id="2.30.29.30">
    <property type="entry name" value="Pleckstrin-homology domain (PH domain)/Phosphotyrosine-binding domain (PTB)"/>
    <property type="match status" value="1"/>
</dbReference>
<dbReference type="Pfam" id="PF01369">
    <property type="entry name" value="Sec7"/>
    <property type="match status" value="1"/>
</dbReference>
<dbReference type="InterPro" id="IPR023394">
    <property type="entry name" value="Sec7_C_sf"/>
</dbReference>
<evidence type="ECO:0000313" key="3">
    <source>
        <dbReference type="EMBL" id="KFH48340.1"/>
    </source>
</evidence>
<feature type="compositionally biased region" description="Polar residues" evidence="1">
    <location>
        <begin position="177"/>
        <end position="190"/>
    </location>
</feature>
<dbReference type="InterPro" id="IPR000904">
    <property type="entry name" value="Sec7_dom"/>
</dbReference>
<feature type="compositionally biased region" description="Polar residues" evidence="1">
    <location>
        <begin position="265"/>
        <end position="283"/>
    </location>
</feature>
<feature type="region of interest" description="Disordered" evidence="1">
    <location>
        <begin position="1349"/>
        <end position="1372"/>
    </location>
</feature>
<name>A0A086TG58_HAPC1</name>
<dbReference type="InterPro" id="IPR041681">
    <property type="entry name" value="PH_9"/>
</dbReference>
<feature type="region of interest" description="Disordered" evidence="1">
    <location>
        <begin position="1227"/>
        <end position="1248"/>
    </location>
</feature>
<dbReference type="InterPro" id="IPR035999">
    <property type="entry name" value="Sec7_dom_sf"/>
</dbReference>
<dbReference type="Pfam" id="PF15410">
    <property type="entry name" value="PH_9"/>
    <property type="match status" value="1"/>
</dbReference>
<feature type="region of interest" description="Disordered" evidence="1">
    <location>
        <begin position="1040"/>
        <end position="1095"/>
    </location>
</feature>
<proteinExistence type="predicted"/>
<dbReference type="SUPFAM" id="SSF50729">
    <property type="entry name" value="PH domain-like"/>
    <property type="match status" value="1"/>
</dbReference>
<feature type="compositionally biased region" description="Low complexity" evidence="1">
    <location>
        <begin position="363"/>
        <end position="381"/>
    </location>
</feature>
<comment type="caution">
    <text evidence="3">The sequence shown here is derived from an EMBL/GenBank/DDBJ whole genome shotgun (WGS) entry which is preliminary data.</text>
</comment>
<sequence>MPSNHHSRRHEPPPSPLLQPHSQHNQHHQLHIDTSLASPRAGPAKDIAPPALSPSSSNRRQPSPYNLAPRPGTGTAYDASHDPDESFLDNQTPVDTDMADRHLQNVVLPRDSHDLSLSPRNVTRDSLVTNMLLSLDQFSSMNTRNKTPQYDDNDDNDDNDDDDDDYSPRFFDIPRYRSNNDITAQANNWQERGHGHQYSYSSDFEGTPEDDSSRPSNQYSRGRRSNSSTSPQDPYTKLNGSRPPPSRGNHVRGGRGSKSSSVTSLEQHTYTQPPGSASGSQRWNRGFPRSASFDNAPQQVKPQAYPQLEDVPQSPFRTDFINSFLTDDFDAAPTPTVPGGPRRAPSTPIISSPPPEPKERSSVLRTRSTSRSIKSSSGRSKAANMREPAPPLPSTPAAMDLEPAPAPNVGYGKSKEPQKSASSIATPQPKERPGFFKRVFGGGSSKNTSPATDSSRSSRLPPADQSADSPGSSHKTQPPPTQSKPVSAPPSRGTTSSHSNHPTLQKKSSSFFRRRKKSVVDEAPPVPTQADAPPVPPISVVDKEKFIPMAAPSPVSSLRQVMNPYLNESAASPGTPAAKKASAPADTANTPSEKSEQTSKTEEYKREFSPDYEPSPNARIRKVNSNLDRDRSEQTETPSKRPVPSEARNNSFLDLDAGSDNEELPTPTAPPTSRGNETSESKDVKESAKDDAQWARKKKSHQTLPIQAVTGSNLALPSDGGKGSGPASPRSIRSNAPSVRINTATDDPSPQGLDSMKNKSLDEPDFVVGEPTEDDRSKARKIFDGNEDFIQKEKAAAWMGEEGPVRQRTLQAYMELYDFCNQSVVHSLRQVCGRLVFRAETQQVDRILVAFSKRWCACNPDHGFKATDVIHTICYSIMLLNTDLHMADIEQKMTRGQFVKNTMSTITQAVAEASPGAFDRRPSILTEKNSLLAADEPSTPTRADQRKSLRNSFKPPPRADGQEGDAGENAEDCGPLVKAPYYGSMKGWEEQVEIVLKAIYNSIRDERLPLFGADPARTIPTAPSQTSLSVMGILRRTPSVLSKAPSDGNLSTRGRVTESRGNASRWTSKSRSRPAMGRNGFNSSRTSFDDSSSMWSPAMSSSATWSRQSLGRTQMSVSQDSLGSHMPRGDYQQSIGFANALSQAIIRDEDAYGNETAPSVLSADFSAGPLLEDESLELTGPPWVKEGMVIHKHHLDGVEKKAKERNWSEVFAVVQKGQMSLFSFSANKSQRQKSRPRAAAGPVGGGNWQDNATNVGSFNLRQTLASALPPPGYSRARPHVWALSLPTGAVHLFQVGTPELIKEFVTTANYWSARLSTHPLIGGISNIEYGWSDSIVNNSLVSAINETTAPATTTTTGRSSRPGSSAAHGRKSSVSSFRSASLDQAAAAFTHAATGRGKLPGDRIHIAEWAPPTQSLRPSQASEGEQLQTLQAYVKSIEEELQAHNQLRSPMLLAFTPRGHNAIKAMNNWERKSAYLLREIVKFRTYVDCLLQAENRKREVYAEREMALRAARGDLTDGNMDSSASMQ</sequence>
<dbReference type="HOGENOM" id="CLU_001772_0_0_1"/>
<accession>A0A086TG58</accession>
<dbReference type="STRING" id="857340.A0A086TG58"/>
<feature type="compositionally biased region" description="Polar residues" evidence="1">
    <location>
        <begin position="466"/>
        <end position="476"/>
    </location>
</feature>